<proteinExistence type="predicted"/>
<keyword evidence="1" id="KW-0889">Transcription antitermination</keyword>
<reference evidence="6" key="1">
    <citation type="submission" date="2015-07" db="EMBL/GenBank/DDBJ databases">
        <title>Genome sequencing of Sunxiuqinia dokdonensis strain SK.</title>
        <authorList>
            <person name="Ahn S."/>
            <person name="Kim B.-C."/>
        </authorList>
    </citation>
    <scope>NUCLEOTIDE SEQUENCE [LARGE SCALE GENOMIC DNA]</scope>
    <source>
        <strain evidence="6">SK</strain>
    </source>
</reference>
<evidence type="ECO:0000256" key="1">
    <source>
        <dbReference type="ARBA" id="ARBA00022814"/>
    </source>
</evidence>
<dbReference type="AlphaFoldDB" id="A0A0L8V806"/>
<dbReference type="SUPFAM" id="SSF50104">
    <property type="entry name" value="Translation proteins SH3-like domain"/>
    <property type="match status" value="1"/>
</dbReference>
<dbReference type="InterPro" id="IPR006645">
    <property type="entry name" value="NGN-like_dom"/>
</dbReference>
<comment type="caution">
    <text evidence="5">The sequence shown here is derived from an EMBL/GenBank/DDBJ whole genome shotgun (WGS) entry which is preliminary data.</text>
</comment>
<evidence type="ECO:0000256" key="2">
    <source>
        <dbReference type="ARBA" id="ARBA00023015"/>
    </source>
</evidence>
<dbReference type="GO" id="GO:0031564">
    <property type="term" value="P:transcription antitermination"/>
    <property type="evidence" value="ECO:0007669"/>
    <property type="project" value="UniProtKB-KW"/>
</dbReference>
<name>A0A0L8V806_9BACT</name>
<dbReference type="SUPFAM" id="SSF82679">
    <property type="entry name" value="N-utilization substance G protein NusG, N-terminal domain"/>
    <property type="match status" value="1"/>
</dbReference>
<dbReference type="InterPro" id="IPR008991">
    <property type="entry name" value="Translation_prot_SH3-like_sf"/>
</dbReference>
<dbReference type="NCBIfam" id="NF033644">
    <property type="entry name" value="antiterm_UpxY"/>
    <property type="match status" value="1"/>
</dbReference>
<dbReference type="PANTHER" id="PTHR30265">
    <property type="entry name" value="RHO-INTERACTING TRANSCRIPTION TERMINATION FACTOR NUSG"/>
    <property type="match status" value="1"/>
</dbReference>
<gene>
    <name evidence="5" type="ORF">NC99_28640</name>
</gene>
<organism evidence="5 6">
    <name type="scientific">Sunxiuqinia dokdonensis</name>
    <dbReference type="NCBI Taxonomy" id="1409788"/>
    <lineage>
        <taxon>Bacteria</taxon>
        <taxon>Pseudomonadati</taxon>
        <taxon>Bacteroidota</taxon>
        <taxon>Bacteroidia</taxon>
        <taxon>Marinilabiliales</taxon>
        <taxon>Prolixibacteraceae</taxon>
        <taxon>Sunxiuqinia</taxon>
    </lineage>
</organism>
<keyword evidence="6" id="KW-1185">Reference proteome</keyword>
<dbReference type="InterPro" id="IPR036735">
    <property type="entry name" value="NGN_dom_sf"/>
</dbReference>
<dbReference type="InterPro" id="IPR043425">
    <property type="entry name" value="NusG-like"/>
</dbReference>
<keyword evidence="2" id="KW-0805">Transcription regulation</keyword>
<evidence type="ECO:0000313" key="5">
    <source>
        <dbReference type="EMBL" id="KOH44317.1"/>
    </source>
</evidence>
<evidence type="ECO:0000259" key="4">
    <source>
        <dbReference type="Pfam" id="PF02357"/>
    </source>
</evidence>
<feature type="domain" description="NusG-like N-terminal" evidence="4">
    <location>
        <begin position="17"/>
        <end position="108"/>
    </location>
</feature>
<dbReference type="Pfam" id="PF02357">
    <property type="entry name" value="NusG"/>
    <property type="match status" value="1"/>
</dbReference>
<dbReference type="PANTHER" id="PTHR30265:SF4">
    <property type="entry name" value="KOW MOTIF FAMILY PROTEIN, EXPRESSED"/>
    <property type="match status" value="1"/>
</dbReference>
<evidence type="ECO:0000313" key="6">
    <source>
        <dbReference type="Proteomes" id="UP000036958"/>
    </source>
</evidence>
<accession>A0A0L8V806</accession>
<dbReference type="GO" id="GO:0006354">
    <property type="term" value="P:DNA-templated transcription elongation"/>
    <property type="evidence" value="ECO:0007669"/>
    <property type="project" value="InterPro"/>
</dbReference>
<dbReference type="Gene3D" id="3.30.70.940">
    <property type="entry name" value="NusG, N-terminal domain"/>
    <property type="match status" value="1"/>
</dbReference>
<protein>
    <recommendedName>
        <fullName evidence="4">NusG-like N-terminal domain-containing protein</fullName>
    </recommendedName>
</protein>
<dbReference type="EMBL" id="LGIA01000165">
    <property type="protein sequence ID" value="KOH44317.1"/>
    <property type="molecule type" value="Genomic_DNA"/>
</dbReference>
<dbReference type="Proteomes" id="UP000036958">
    <property type="component" value="Unassembled WGS sequence"/>
</dbReference>
<keyword evidence="3" id="KW-0804">Transcription</keyword>
<evidence type="ECO:0000256" key="3">
    <source>
        <dbReference type="ARBA" id="ARBA00023163"/>
    </source>
</evidence>
<sequence length="183" mass="21071">MRCSTKYFHTMEKGEYKWHAVYVKSRTEKKSLDELTRRGIEAYLPLRITKKQWSDRVKMVEEPLLRGYMFVRVSFREYVEVLKPSGVMAFISFGDELAEIPEKQISDLKLFLEKVNSSVQVTNETVAKGQKVRIVVGALAGIEGEISEIRGKKRIVLRFDKLGCSIFADVAIEFIETVEPIDD</sequence>
<dbReference type="STRING" id="1409788.NC99_28640"/>